<keyword evidence="7" id="KW-1185">Reference proteome</keyword>
<evidence type="ECO:0000313" key="7">
    <source>
        <dbReference type="Proteomes" id="UP000035682"/>
    </source>
</evidence>
<dbReference type="SUPFAM" id="SSF54001">
    <property type="entry name" value="Cysteine proteinases"/>
    <property type="match status" value="1"/>
</dbReference>
<evidence type="ECO:0000256" key="2">
    <source>
        <dbReference type="ARBA" id="ARBA00022670"/>
    </source>
</evidence>
<accession>A0A090LC69</accession>
<dbReference type="PANTHER" id="PTHR46915:SF2">
    <property type="entry name" value="UBIQUITIN-LIKE PROTEASE 4"/>
    <property type="match status" value="1"/>
</dbReference>
<gene>
    <name evidence="6 8 9" type="ORF">SRAE_2000206000</name>
</gene>
<dbReference type="GeneID" id="36379761"/>
<name>A0A090LC69_STRRB</name>
<evidence type="ECO:0000256" key="4">
    <source>
        <dbReference type="ARBA" id="ARBA00022807"/>
    </source>
</evidence>
<proteinExistence type="inferred from homology"/>
<evidence type="ECO:0000259" key="5">
    <source>
        <dbReference type="PROSITE" id="PS50600"/>
    </source>
</evidence>
<feature type="domain" description="Ubiquitin-like protease family profile" evidence="5">
    <location>
        <begin position="353"/>
        <end position="575"/>
    </location>
</feature>
<dbReference type="OMA" id="HKRREIM"/>
<dbReference type="PANTHER" id="PTHR46915">
    <property type="entry name" value="UBIQUITIN-LIKE PROTEASE 4-RELATED"/>
    <property type="match status" value="1"/>
</dbReference>
<dbReference type="GO" id="GO:0006508">
    <property type="term" value="P:proteolysis"/>
    <property type="evidence" value="ECO:0007669"/>
    <property type="project" value="UniProtKB-KW"/>
</dbReference>
<keyword evidence="2" id="KW-0645">Protease</keyword>
<dbReference type="CTD" id="36379761"/>
<evidence type="ECO:0000313" key="6">
    <source>
        <dbReference type="EMBL" id="CEF67396.1"/>
    </source>
</evidence>
<dbReference type="WBParaSite" id="SRAE_2000206000.1">
    <property type="protein sequence ID" value="SRAE_2000206000.1"/>
    <property type="gene ID" value="WBGene00262267"/>
</dbReference>
<evidence type="ECO:0000256" key="3">
    <source>
        <dbReference type="ARBA" id="ARBA00022801"/>
    </source>
</evidence>
<keyword evidence="3" id="KW-0378">Hydrolase</keyword>
<evidence type="ECO:0000256" key="1">
    <source>
        <dbReference type="ARBA" id="ARBA00005234"/>
    </source>
</evidence>
<dbReference type="Gene3D" id="3.30.310.130">
    <property type="entry name" value="Ubiquitin-related"/>
    <property type="match status" value="1"/>
</dbReference>
<dbReference type="InterPro" id="IPR003653">
    <property type="entry name" value="Peptidase_C48_C"/>
</dbReference>
<evidence type="ECO:0000313" key="9">
    <source>
        <dbReference type="WormBase" id="SRAE_2000206000"/>
    </source>
</evidence>
<reference evidence="6 7" key="1">
    <citation type="submission" date="2014-09" db="EMBL/GenBank/DDBJ databases">
        <authorList>
            <person name="Martin A.A."/>
        </authorList>
    </citation>
    <scope>NUCLEOTIDE SEQUENCE</scope>
    <source>
        <strain evidence="7">ED321</strain>
        <strain evidence="6">ED321 Heterogonic</strain>
    </source>
</reference>
<reference evidence="8" key="2">
    <citation type="submission" date="2020-12" db="UniProtKB">
        <authorList>
            <consortium name="WormBaseParasite"/>
        </authorList>
    </citation>
    <scope>IDENTIFICATION</scope>
</reference>
<dbReference type="RefSeq" id="XP_024506596.1">
    <property type="nucleotide sequence ID" value="XM_024653084.1"/>
</dbReference>
<sequence length="618" mass="70963">METVVRQCYQDVSRNSYIKSSKSGRLLKGNKIQSIKKVRRKTFSGIAKNRILISNNNISKDLISKYCYVQNPVDKTLLKMDVGSSCDGSIAFNSDNNKNIYIETSDIYNDNLPSYITNTSTDDKWNPYNDVYQLIDSSNGLQDDKFLLEQTTQKYVDDSILCVDGSAASTTLTRKPFNHGSLKDNQESNYLNTNSSVSSISGLSLTMTEHNALSTHNVHKNNCNYKTIGEVNNNRKRLRSFSLDPSNIFDFQGSLLNSHNEEDFFNIGDHSYNDAIIGLQQDGDLLNFYTQEDIFEKSHCTDMTYEENSIKDKKYTSRGSQNTYTNEFDIEEKNAKVEEDKILVKVRFPFYSFELLQSDIDRITQNRPMNDSIVDFFLNHLVFHLLDESPSRIHVFPSIFWKFMKETQDDDDEKSSDSIYKDIIKSSNRAVMVQQMVACLEGVDLFNFDYLLIPIFEYGYWSLAIVCQPYLLTYCPVDSSKSNDSAAVVFFDSGVNDVIRHFNNAAIITDFIKAQHRITAGRSRQDNIDNELVNNLSPFDKPKGLNYSVVLPSQMPQEKETTDSGVYLLEYAERFLINTPNTQEILNKGFNFAHQYPDFSVKHKRREIMEVVRQFSSP</sequence>
<dbReference type="InterPro" id="IPR038765">
    <property type="entry name" value="Papain-like_cys_pep_sf"/>
</dbReference>
<evidence type="ECO:0000313" key="8">
    <source>
        <dbReference type="WBParaSite" id="SRAE_2000206000.1"/>
    </source>
</evidence>
<dbReference type="Gene3D" id="1.10.418.20">
    <property type="match status" value="1"/>
</dbReference>
<dbReference type="GO" id="GO:0008234">
    <property type="term" value="F:cysteine-type peptidase activity"/>
    <property type="evidence" value="ECO:0007669"/>
    <property type="project" value="UniProtKB-KW"/>
</dbReference>
<protein>
    <submittedName>
        <fullName evidence="6 8">Peptidase C48, SUMO/Sentrin/Ubl1 family-containing protein</fullName>
    </submittedName>
</protein>
<dbReference type="Proteomes" id="UP000035682">
    <property type="component" value="Unplaced"/>
</dbReference>
<dbReference type="AlphaFoldDB" id="A0A090LC69"/>
<dbReference type="EMBL" id="LN609529">
    <property type="protein sequence ID" value="CEF67396.1"/>
    <property type="molecule type" value="Genomic_DNA"/>
</dbReference>
<dbReference type="PROSITE" id="PS50600">
    <property type="entry name" value="ULP_PROTEASE"/>
    <property type="match status" value="1"/>
</dbReference>
<comment type="similarity">
    <text evidence="1">Belongs to the peptidase C48 family.</text>
</comment>
<dbReference type="Pfam" id="PF02902">
    <property type="entry name" value="Peptidase_C48"/>
    <property type="match status" value="1"/>
</dbReference>
<keyword evidence="4" id="KW-0788">Thiol protease</keyword>
<dbReference type="OrthoDB" id="442460at2759"/>
<organism evidence="6">
    <name type="scientific">Strongyloides ratti</name>
    <name type="common">Parasitic roundworm</name>
    <dbReference type="NCBI Taxonomy" id="34506"/>
    <lineage>
        <taxon>Eukaryota</taxon>
        <taxon>Metazoa</taxon>
        <taxon>Ecdysozoa</taxon>
        <taxon>Nematoda</taxon>
        <taxon>Chromadorea</taxon>
        <taxon>Rhabditida</taxon>
        <taxon>Tylenchina</taxon>
        <taxon>Panagrolaimomorpha</taxon>
        <taxon>Strongyloidoidea</taxon>
        <taxon>Strongyloididae</taxon>
        <taxon>Strongyloides</taxon>
    </lineage>
</organism>
<dbReference type="GO" id="GO:0016926">
    <property type="term" value="P:protein desumoylation"/>
    <property type="evidence" value="ECO:0007669"/>
    <property type="project" value="UniProtKB-ARBA"/>
</dbReference>
<dbReference type="STRING" id="34506.A0A090LC69"/>
<dbReference type="WormBase" id="SRAE_2000206000">
    <property type="protein sequence ID" value="SRP07284"/>
    <property type="gene ID" value="WBGene00262267"/>
</dbReference>